<feature type="domain" description="ABC transmembrane type-1" evidence="9">
    <location>
        <begin position="119"/>
        <end position="313"/>
    </location>
</feature>
<feature type="transmembrane region" description="Helical" evidence="7">
    <location>
        <begin position="294"/>
        <end position="313"/>
    </location>
</feature>
<comment type="similarity">
    <text evidence="7">Belongs to the binding-protein-dependent transport system permease family.</text>
</comment>
<dbReference type="GO" id="GO:0055085">
    <property type="term" value="P:transmembrane transport"/>
    <property type="evidence" value="ECO:0007669"/>
    <property type="project" value="InterPro"/>
</dbReference>
<keyword evidence="4 7" id="KW-0812">Transmembrane</keyword>
<dbReference type="InterPro" id="IPR035906">
    <property type="entry name" value="MetI-like_sf"/>
</dbReference>
<evidence type="ECO:0000259" key="9">
    <source>
        <dbReference type="PROSITE" id="PS50928"/>
    </source>
</evidence>
<dbReference type="STRING" id="479433.Caci_3701"/>
<evidence type="ECO:0000256" key="4">
    <source>
        <dbReference type="ARBA" id="ARBA00022692"/>
    </source>
</evidence>
<dbReference type="InParanoid" id="C7QBY4"/>
<dbReference type="HOGENOM" id="CLU_016047_1_1_11"/>
<organism evidence="10 11">
    <name type="scientific">Catenulispora acidiphila (strain DSM 44928 / JCM 14897 / NBRC 102108 / NRRL B-24433 / ID139908)</name>
    <dbReference type="NCBI Taxonomy" id="479433"/>
    <lineage>
        <taxon>Bacteria</taxon>
        <taxon>Bacillati</taxon>
        <taxon>Actinomycetota</taxon>
        <taxon>Actinomycetes</taxon>
        <taxon>Catenulisporales</taxon>
        <taxon>Catenulisporaceae</taxon>
        <taxon>Catenulispora</taxon>
    </lineage>
</organism>
<feature type="transmembrane region" description="Helical" evidence="7">
    <location>
        <begin position="54"/>
        <end position="79"/>
    </location>
</feature>
<evidence type="ECO:0000256" key="5">
    <source>
        <dbReference type="ARBA" id="ARBA00022989"/>
    </source>
</evidence>
<evidence type="ECO:0000256" key="1">
    <source>
        <dbReference type="ARBA" id="ARBA00004651"/>
    </source>
</evidence>
<dbReference type="PROSITE" id="PS50928">
    <property type="entry name" value="ABC_TM1"/>
    <property type="match status" value="1"/>
</dbReference>
<dbReference type="GO" id="GO:0005886">
    <property type="term" value="C:plasma membrane"/>
    <property type="evidence" value="ECO:0007669"/>
    <property type="project" value="UniProtKB-SubCell"/>
</dbReference>
<dbReference type="KEGG" id="cai:Caci_3701"/>
<evidence type="ECO:0000256" key="2">
    <source>
        <dbReference type="ARBA" id="ARBA00022448"/>
    </source>
</evidence>
<evidence type="ECO:0000313" key="11">
    <source>
        <dbReference type="Proteomes" id="UP000000851"/>
    </source>
</evidence>
<feature type="transmembrane region" description="Helical" evidence="7">
    <location>
        <begin position="193"/>
        <end position="213"/>
    </location>
</feature>
<dbReference type="RefSeq" id="WP_015792332.1">
    <property type="nucleotide sequence ID" value="NC_013131.1"/>
</dbReference>
<evidence type="ECO:0000256" key="6">
    <source>
        <dbReference type="ARBA" id="ARBA00023136"/>
    </source>
</evidence>
<dbReference type="AlphaFoldDB" id="C7QBY4"/>
<feature type="compositionally biased region" description="Polar residues" evidence="8">
    <location>
        <begin position="1"/>
        <end position="11"/>
    </location>
</feature>
<dbReference type="eggNOG" id="COG0395">
    <property type="taxonomic scope" value="Bacteria"/>
</dbReference>
<feature type="transmembrane region" description="Helical" evidence="7">
    <location>
        <begin position="234"/>
        <end position="259"/>
    </location>
</feature>
<dbReference type="Pfam" id="PF00528">
    <property type="entry name" value="BPD_transp_1"/>
    <property type="match status" value="1"/>
</dbReference>
<dbReference type="SUPFAM" id="SSF161098">
    <property type="entry name" value="MetI-like"/>
    <property type="match status" value="1"/>
</dbReference>
<sequence>MSTQHSRTLINHNRGRRSAAAGSAAGKRKRSALDDTTTRTLVSSATLNRRRGRILYWIVATLVIVGFTMIFLGPLYFMFTDGLKSTKESVQSPPTLYPHAVHPGNYVDAWSKTGIARLLGNTLYYAFGALAFQLVFDVAAAYAISKLRPRFGNAVFGLMLATLMIPALVLVVPQYLTVADVPVIHLNLIGSPAAIWLPSVANGFSIFLLKRFFDSIPDDLMHAAAIDGAGRFKTLWSIVLPMSRPILAVVSIFAVTSVWKDFLWPKLVEGGFSPTRETLNVGLTQAANTSPQNMVIAASAIAAVPAIIFFLVFQRNIMAGLTVGSLKG</sequence>
<keyword evidence="2 7" id="KW-0813">Transport</keyword>
<evidence type="ECO:0000256" key="3">
    <source>
        <dbReference type="ARBA" id="ARBA00022475"/>
    </source>
</evidence>
<comment type="subcellular location">
    <subcellularLocation>
        <location evidence="1 7">Cell membrane</location>
        <topology evidence="1 7">Multi-pass membrane protein</topology>
    </subcellularLocation>
</comment>
<reference evidence="10 11" key="1">
    <citation type="journal article" date="2009" name="Stand. Genomic Sci.">
        <title>Complete genome sequence of Catenulispora acidiphila type strain (ID 139908).</title>
        <authorList>
            <person name="Copeland A."/>
            <person name="Lapidus A."/>
            <person name="Glavina Del Rio T."/>
            <person name="Nolan M."/>
            <person name="Lucas S."/>
            <person name="Chen F."/>
            <person name="Tice H."/>
            <person name="Cheng J.F."/>
            <person name="Bruce D."/>
            <person name="Goodwin L."/>
            <person name="Pitluck S."/>
            <person name="Mikhailova N."/>
            <person name="Pati A."/>
            <person name="Ivanova N."/>
            <person name="Mavromatis K."/>
            <person name="Chen A."/>
            <person name="Palaniappan K."/>
            <person name="Chain P."/>
            <person name="Land M."/>
            <person name="Hauser L."/>
            <person name="Chang Y.J."/>
            <person name="Jeffries C.D."/>
            <person name="Chertkov O."/>
            <person name="Brettin T."/>
            <person name="Detter J.C."/>
            <person name="Han C."/>
            <person name="Ali Z."/>
            <person name="Tindall B.J."/>
            <person name="Goker M."/>
            <person name="Bristow J."/>
            <person name="Eisen J.A."/>
            <person name="Markowitz V."/>
            <person name="Hugenholtz P."/>
            <person name="Kyrpides N.C."/>
            <person name="Klenk H.P."/>
        </authorList>
    </citation>
    <scope>NUCLEOTIDE SEQUENCE [LARGE SCALE GENOMIC DNA]</scope>
    <source>
        <strain evidence="11">DSM 44928 / JCM 14897 / NBRC 102108 / NRRL B-24433 / ID139908</strain>
    </source>
</reference>
<feature type="transmembrane region" description="Helical" evidence="7">
    <location>
        <begin position="123"/>
        <end position="144"/>
    </location>
</feature>
<evidence type="ECO:0000256" key="7">
    <source>
        <dbReference type="RuleBase" id="RU363032"/>
    </source>
</evidence>
<dbReference type="PANTHER" id="PTHR43744">
    <property type="entry name" value="ABC TRANSPORTER PERMEASE PROTEIN MG189-RELATED-RELATED"/>
    <property type="match status" value="1"/>
</dbReference>
<evidence type="ECO:0000256" key="8">
    <source>
        <dbReference type="SAM" id="MobiDB-lite"/>
    </source>
</evidence>
<dbReference type="OrthoDB" id="148827at2"/>
<dbReference type="InterPro" id="IPR000515">
    <property type="entry name" value="MetI-like"/>
</dbReference>
<keyword evidence="6 7" id="KW-0472">Membrane</keyword>
<feature type="transmembrane region" description="Helical" evidence="7">
    <location>
        <begin position="151"/>
        <end position="173"/>
    </location>
</feature>
<name>C7QBY4_CATAD</name>
<dbReference type="Proteomes" id="UP000000851">
    <property type="component" value="Chromosome"/>
</dbReference>
<keyword evidence="3" id="KW-1003">Cell membrane</keyword>
<dbReference type="CDD" id="cd06261">
    <property type="entry name" value="TM_PBP2"/>
    <property type="match status" value="1"/>
</dbReference>
<accession>C7QBY4</accession>
<protein>
    <submittedName>
        <fullName evidence="10">Binding-protein-dependent transport systems inner membrane component</fullName>
    </submittedName>
</protein>
<feature type="region of interest" description="Disordered" evidence="8">
    <location>
        <begin position="1"/>
        <end position="31"/>
    </location>
</feature>
<dbReference type="PANTHER" id="PTHR43744:SF12">
    <property type="entry name" value="ABC TRANSPORTER PERMEASE PROTEIN MG189-RELATED"/>
    <property type="match status" value="1"/>
</dbReference>
<dbReference type="EMBL" id="CP001700">
    <property type="protein sequence ID" value="ACU72603.1"/>
    <property type="molecule type" value="Genomic_DNA"/>
</dbReference>
<proteinExistence type="inferred from homology"/>
<keyword evidence="5 7" id="KW-1133">Transmembrane helix</keyword>
<evidence type="ECO:0000313" key="10">
    <source>
        <dbReference type="EMBL" id="ACU72603.1"/>
    </source>
</evidence>
<keyword evidence="11" id="KW-1185">Reference proteome</keyword>
<gene>
    <name evidence="10" type="ordered locus">Caci_3701</name>
</gene>
<dbReference type="Gene3D" id="1.10.3720.10">
    <property type="entry name" value="MetI-like"/>
    <property type="match status" value="1"/>
</dbReference>